<dbReference type="OrthoDB" id="9787292at2"/>
<sequence>MRVLVTGVSGTIGSAVARALLGRGHAVVGTVTGADRPAPDGVERVIADLFDPEALVAVAAGVDAAVHAASSNDERAGELDRGVVTALLDAFEGTGKPLVYTSGLWLHGNTGEASATEESAFDPPLVVSWRPAVEKLLEDAAANRGVRTVRIRPGLVYGAGRGYVPMLLSPQQDGVVRHFGDGSNRWSVVHADDLGDLYALAVESAPAGSVYLATLDEPVAVRDVARVIADAHGAQVAGWDPAAAQRYWGVMVEAFMLDQVATGAKARAELGWSPTRPTLLEDL</sequence>
<dbReference type="SUPFAM" id="SSF51735">
    <property type="entry name" value="NAD(P)-binding Rossmann-fold domains"/>
    <property type="match status" value="1"/>
</dbReference>
<evidence type="ECO:0000313" key="3">
    <source>
        <dbReference type="Proteomes" id="UP000316331"/>
    </source>
</evidence>
<dbReference type="InterPro" id="IPR001509">
    <property type="entry name" value="Epimerase_deHydtase"/>
</dbReference>
<reference evidence="2 3" key="1">
    <citation type="submission" date="2019-06" db="EMBL/GenBank/DDBJ databases">
        <title>Sequencing the genomes of 1000 actinobacteria strains.</title>
        <authorList>
            <person name="Klenk H.-P."/>
        </authorList>
    </citation>
    <scope>NUCLEOTIDE SEQUENCE [LARGE SCALE GENOMIC DNA]</scope>
    <source>
        <strain evidence="2 3">DSM 103495</strain>
    </source>
</reference>
<dbReference type="Gene3D" id="3.40.50.720">
    <property type="entry name" value="NAD(P)-binding Rossmann-like Domain"/>
    <property type="match status" value="1"/>
</dbReference>
<evidence type="ECO:0000313" key="2">
    <source>
        <dbReference type="EMBL" id="TQM25760.1"/>
    </source>
</evidence>
<dbReference type="PANTHER" id="PTHR48079">
    <property type="entry name" value="PROTEIN YEEZ"/>
    <property type="match status" value="1"/>
</dbReference>
<dbReference type="Pfam" id="PF01370">
    <property type="entry name" value="Epimerase"/>
    <property type="match status" value="1"/>
</dbReference>
<name>A0A543EVZ2_9NOCA</name>
<dbReference type="Proteomes" id="UP000316331">
    <property type="component" value="Unassembled WGS sequence"/>
</dbReference>
<proteinExistence type="predicted"/>
<evidence type="ECO:0000259" key="1">
    <source>
        <dbReference type="Pfam" id="PF01370"/>
    </source>
</evidence>
<dbReference type="InterPro" id="IPR051783">
    <property type="entry name" value="NAD(P)-dependent_oxidoreduct"/>
</dbReference>
<accession>A0A543EVZ2</accession>
<gene>
    <name evidence="2" type="ORF">FB390_5923</name>
</gene>
<dbReference type="InterPro" id="IPR036291">
    <property type="entry name" value="NAD(P)-bd_dom_sf"/>
</dbReference>
<keyword evidence="3" id="KW-1185">Reference proteome</keyword>
<organism evidence="2 3">
    <name type="scientific">Nocardia bhagyanarayanae</name>
    <dbReference type="NCBI Taxonomy" id="1215925"/>
    <lineage>
        <taxon>Bacteria</taxon>
        <taxon>Bacillati</taxon>
        <taxon>Actinomycetota</taxon>
        <taxon>Actinomycetes</taxon>
        <taxon>Mycobacteriales</taxon>
        <taxon>Nocardiaceae</taxon>
        <taxon>Nocardia</taxon>
    </lineage>
</organism>
<dbReference type="GO" id="GO:0005737">
    <property type="term" value="C:cytoplasm"/>
    <property type="evidence" value="ECO:0007669"/>
    <property type="project" value="TreeGrafter"/>
</dbReference>
<dbReference type="PANTHER" id="PTHR48079:SF6">
    <property type="entry name" value="NAD(P)-BINDING DOMAIN-CONTAINING PROTEIN-RELATED"/>
    <property type="match status" value="1"/>
</dbReference>
<comment type="caution">
    <text evidence="2">The sequence shown here is derived from an EMBL/GenBank/DDBJ whole genome shotgun (WGS) entry which is preliminary data.</text>
</comment>
<dbReference type="RefSeq" id="WP_141812415.1">
    <property type="nucleotide sequence ID" value="NZ_VFPG01000002.1"/>
</dbReference>
<dbReference type="GO" id="GO:0004029">
    <property type="term" value="F:aldehyde dehydrogenase (NAD+) activity"/>
    <property type="evidence" value="ECO:0007669"/>
    <property type="project" value="TreeGrafter"/>
</dbReference>
<dbReference type="AlphaFoldDB" id="A0A543EVZ2"/>
<dbReference type="EMBL" id="VFPG01000002">
    <property type="protein sequence ID" value="TQM25760.1"/>
    <property type="molecule type" value="Genomic_DNA"/>
</dbReference>
<feature type="domain" description="NAD-dependent epimerase/dehydratase" evidence="1">
    <location>
        <begin position="3"/>
        <end position="210"/>
    </location>
</feature>
<protein>
    <submittedName>
        <fullName evidence="2">Nucleoside-diphosphate-sugar epimerase</fullName>
    </submittedName>
</protein>